<name>A0A3N9UHC4_9BACI</name>
<dbReference type="PANTHER" id="PTHR33607:SF2">
    <property type="entry name" value="ENDONUCLEASE-1"/>
    <property type="match status" value="1"/>
</dbReference>
<dbReference type="GO" id="GO:0004518">
    <property type="term" value="F:nuclease activity"/>
    <property type="evidence" value="ECO:0007669"/>
    <property type="project" value="UniProtKB-KW"/>
</dbReference>
<dbReference type="Pfam" id="PF04231">
    <property type="entry name" value="Endonuclease_1"/>
    <property type="match status" value="1"/>
</dbReference>
<dbReference type="InterPro" id="IPR007346">
    <property type="entry name" value="Endonuclease-I"/>
</dbReference>
<keyword evidence="4" id="KW-1185">Reference proteome</keyword>
<dbReference type="PANTHER" id="PTHR33607">
    <property type="entry name" value="ENDONUCLEASE-1"/>
    <property type="match status" value="1"/>
</dbReference>
<gene>
    <name evidence="3" type="ORF">EBB45_04935</name>
</gene>
<proteinExistence type="predicted"/>
<evidence type="ECO:0000313" key="4">
    <source>
        <dbReference type="Proteomes" id="UP000274033"/>
    </source>
</evidence>
<keyword evidence="1" id="KW-0540">Nuclease</keyword>
<dbReference type="AlphaFoldDB" id="A0A3N9UHC4"/>
<dbReference type="InterPro" id="IPR044925">
    <property type="entry name" value="His-Me_finger_sf"/>
</dbReference>
<dbReference type="RefSeq" id="WP_124763263.1">
    <property type="nucleotide sequence ID" value="NZ_RRCT01000003.1"/>
</dbReference>
<organism evidence="3 4">
    <name type="scientific">Lysinibacillus composti</name>
    <dbReference type="NCBI Taxonomy" id="720633"/>
    <lineage>
        <taxon>Bacteria</taxon>
        <taxon>Bacillati</taxon>
        <taxon>Bacillota</taxon>
        <taxon>Bacilli</taxon>
        <taxon>Bacillales</taxon>
        <taxon>Bacillaceae</taxon>
        <taxon>Lysinibacillus</taxon>
    </lineage>
</organism>
<dbReference type="SUPFAM" id="SSF54060">
    <property type="entry name" value="His-Me finger endonucleases"/>
    <property type="match status" value="1"/>
</dbReference>
<comment type="caution">
    <text evidence="3">The sequence shown here is derived from an EMBL/GenBank/DDBJ whole genome shotgun (WGS) entry which is preliminary data.</text>
</comment>
<dbReference type="Proteomes" id="UP000274033">
    <property type="component" value="Unassembled WGS sequence"/>
</dbReference>
<evidence type="ECO:0000256" key="1">
    <source>
        <dbReference type="ARBA" id="ARBA00022722"/>
    </source>
</evidence>
<accession>A0A3N9UHC4</accession>
<keyword evidence="2" id="KW-0378">Hydrolase</keyword>
<dbReference type="OrthoDB" id="9801679at2"/>
<dbReference type="GO" id="GO:0016787">
    <property type="term" value="F:hydrolase activity"/>
    <property type="evidence" value="ECO:0007669"/>
    <property type="project" value="UniProtKB-KW"/>
</dbReference>
<evidence type="ECO:0000256" key="2">
    <source>
        <dbReference type="ARBA" id="ARBA00022801"/>
    </source>
</evidence>
<sequence length="223" mass="25466">MYYQDAFGKTGQALKTALHEIIDDHTQLSYSQAWEALRETDKDPRNPNNVILFYSGKSISGNSNGGKVGEWNREHTWAKSHGDFGTSMGPGTDIHHLRPTYVQVNTSRGNLDFDNGGSPVKGCEGCKKDSDSFEPPDRVKGDVARILFYMATRYEEGDRVNLELNDKVNNGSNPYHGKLSVLLKWHEQDPVDDFERNRNDVIKKWQGNRNPFIDYPEWAEEIW</sequence>
<dbReference type="EMBL" id="RRCT01000003">
    <property type="protein sequence ID" value="RQW75490.1"/>
    <property type="molecule type" value="Genomic_DNA"/>
</dbReference>
<evidence type="ECO:0000313" key="3">
    <source>
        <dbReference type="EMBL" id="RQW75490.1"/>
    </source>
</evidence>
<reference evidence="3 4" key="1">
    <citation type="journal article" date="2013" name="J. Microbiol.">
        <title>Lysinibacillus chungkukjangi sp. nov., isolated from Chungkukjang, Korean fermented soybean food.</title>
        <authorList>
            <person name="Kim S.J."/>
            <person name="Jang Y.H."/>
            <person name="Hamada M."/>
            <person name="Ahn J.H."/>
            <person name="Weon H.Y."/>
            <person name="Suzuki K."/>
            <person name="Whang K.S."/>
            <person name="Kwon S.W."/>
        </authorList>
    </citation>
    <scope>NUCLEOTIDE SEQUENCE [LARGE SCALE GENOMIC DNA]</scope>
    <source>
        <strain evidence="3 4">MCCC 1A12701</strain>
    </source>
</reference>
<protein>
    <submittedName>
        <fullName evidence="3">Ribonuclease</fullName>
    </submittedName>
</protein>